<name>A0A1C1CUL1_9EURO</name>
<dbReference type="CDD" id="cd21456">
    <property type="entry name" value="DLC-like_SpDlc1-like"/>
    <property type="match status" value="1"/>
</dbReference>
<organism evidence="2 3">
    <name type="scientific">Cladophialophora carrionii</name>
    <dbReference type="NCBI Taxonomy" id="86049"/>
    <lineage>
        <taxon>Eukaryota</taxon>
        <taxon>Fungi</taxon>
        <taxon>Dikarya</taxon>
        <taxon>Ascomycota</taxon>
        <taxon>Pezizomycotina</taxon>
        <taxon>Eurotiomycetes</taxon>
        <taxon>Chaetothyriomycetidae</taxon>
        <taxon>Chaetothyriales</taxon>
        <taxon>Herpotrichiellaceae</taxon>
        <taxon>Cladophialophora</taxon>
    </lineage>
</organism>
<dbReference type="PANTHER" id="PTHR21255">
    <property type="entry name" value="T-COMPLEX-ASSOCIATED-TESTIS-EXPRESSED 1/ DYNEIN LIGHT CHAIN"/>
    <property type="match status" value="1"/>
</dbReference>
<dbReference type="GO" id="GO:0007018">
    <property type="term" value="P:microtubule-based movement"/>
    <property type="evidence" value="ECO:0007669"/>
    <property type="project" value="TreeGrafter"/>
</dbReference>
<dbReference type="AlphaFoldDB" id="A0A1C1CUL1"/>
<feature type="region of interest" description="Disordered" evidence="1">
    <location>
        <begin position="316"/>
        <end position="338"/>
    </location>
</feature>
<dbReference type="GO" id="GO:0045505">
    <property type="term" value="F:dynein intermediate chain binding"/>
    <property type="evidence" value="ECO:0007669"/>
    <property type="project" value="TreeGrafter"/>
</dbReference>
<feature type="region of interest" description="Disordered" evidence="1">
    <location>
        <begin position="12"/>
        <end position="43"/>
    </location>
</feature>
<dbReference type="eggNOG" id="ENOG502SQGV">
    <property type="taxonomic scope" value="Eukaryota"/>
</dbReference>
<dbReference type="EMBL" id="LGRB01000009">
    <property type="protein sequence ID" value="OCT52189.1"/>
    <property type="molecule type" value="Genomic_DNA"/>
</dbReference>
<protein>
    <submittedName>
        <fullName evidence="2">Uncharacterized protein</fullName>
    </submittedName>
</protein>
<sequence>MSTVRTLRSITNLFDSGKHSRHQQQNAHATTPDSGSHSPAAVEHRRLRKASHLHRSNSALLDASVSAQGTFTLQHHQSEHPLTEFRRRLARKASTFSLRTRRRQGERDQGEAAKEEEKLRELVLSGSDKGAVQSVQERSPNNCQADKSHQEGEKAVETQAGEAQERAATRNSSLTTVRVWDPTESPSVKQLPPLPTTADWADKTLPLQGVIHQTQETYTTEEVAGGRTSVKKMASEQPQPPVPYTRLKEITEHACETALSGVTSYIHTDTEKWNTTIINSILGALVQETTQSPPAGSSAPAQPQFKYVVNSTIIQHAASSSSSPGDDPKKTSGRRGMHAASGAYWNNEKDGMWSFKYPGADSKGLDVVVGIIWVWVG</sequence>
<dbReference type="Gene3D" id="3.30.1140.40">
    <property type="entry name" value="Tctex-1"/>
    <property type="match status" value="1"/>
</dbReference>
<dbReference type="InterPro" id="IPR005334">
    <property type="entry name" value="Tctex-1-like"/>
</dbReference>
<dbReference type="STRING" id="86049.A0A1C1CUL1"/>
<feature type="compositionally biased region" description="Polar residues" evidence="1">
    <location>
        <begin position="23"/>
        <end position="37"/>
    </location>
</feature>
<dbReference type="VEuPathDB" id="FungiDB:CLCR_08671"/>
<dbReference type="PANTHER" id="PTHR21255:SF4">
    <property type="entry name" value="DYNEIN LIGHT CHAIN TCTEX-TYPE"/>
    <property type="match status" value="1"/>
</dbReference>
<evidence type="ECO:0000313" key="3">
    <source>
        <dbReference type="Proteomes" id="UP000094526"/>
    </source>
</evidence>
<reference evidence="3" key="1">
    <citation type="submission" date="2015-07" db="EMBL/GenBank/DDBJ databases">
        <authorList>
            <person name="Teixeira M.M."/>
            <person name="Souza R.C."/>
            <person name="Almeida L.G."/>
            <person name="Vicente V.A."/>
            <person name="de Hoog S."/>
            <person name="Bocca A.L."/>
            <person name="de Almeida S.R."/>
            <person name="Vasconcelos A.T."/>
            <person name="Felipe M.S."/>
        </authorList>
    </citation>
    <scope>NUCLEOTIDE SEQUENCE [LARGE SCALE GENOMIC DNA]</scope>
    <source>
        <strain evidence="3">KSF</strain>
    </source>
</reference>
<proteinExistence type="predicted"/>
<keyword evidence="3" id="KW-1185">Reference proteome</keyword>
<dbReference type="VEuPathDB" id="FungiDB:G647_05966"/>
<feature type="compositionally biased region" description="Basic and acidic residues" evidence="1">
    <location>
        <begin position="146"/>
        <end position="156"/>
    </location>
</feature>
<dbReference type="Proteomes" id="UP000094526">
    <property type="component" value="Unassembled WGS sequence"/>
</dbReference>
<evidence type="ECO:0000313" key="2">
    <source>
        <dbReference type="EMBL" id="OCT52189.1"/>
    </source>
</evidence>
<feature type="compositionally biased region" description="Basic and acidic residues" evidence="1">
    <location>
        <begin position="103"/>
        <end position="121"/>
    </location>
</feature>
<feature type="region of interest" description="Disordered" evidence="1">
    <location>
        <begin position="96"/>
        <end position="195"/>
    </location>
</feature>
<gene>
    <name evidence="2" type="ORF">CLCR_08671</name>
</gene>
<comment type="caution">
    <text evidence="2">The sequence shown here is derived from an EMBL/GenBank/DDBJ whole genome shotgun (WGS) entry which is preliminary data.</text>
</comment>
<dbReference type="InterPro" id="IPR038586">
    <property type="entry name" value="Tctex-1-like_sf"/>
</dbReference>
<accession>A0A1C1CUL1</accession>
<dbReference type="GO" id="GO:0005737">
    <property type="term" value="C:cytoplasm"/>
    <property type="evidence" value="ECO:0007669"/>
    <property type="project" value="TreeGrafter"/>
</dbReference>
<evidence type="ECO:0000256" key="1">
    <source>
        <dbReference type="SAM" id="MobiDB-lite"/>
    </source>
</evidence>
<dbReference type="Pfam" id="PF03645">
    <property type="entry name" value="Tctex-1"/>
    <property type="match status" value="1"/>
</dbReference>
<dbReference type="GO" id="GO:0005868">
    <property type="term" value="C:cytoplasmic dynein complex"/>
    <property type="evidence" value="ECO:0007669"/>
    <property type="project" value="TreeGrafter"/>
</dbReference>
<feature type="compositionally biased region" description="Polar residues" evidence="1">
    <location>
        <begin position="133"/>
        <end position="145"/>
    </location>
</feature>
<dbReference type="OrthoDB" id="10059120at2759"/>